<keyword evidence="8" id="KW-0812">Transmembrane</keyword>
<dbReference type="InterPro" id="IPR011123">
    <property type="entry name" value="Y_Y_Y"/>
</dbReference>
<dbReference type="Gene3D" id="3.30.565.10">
    <property type="entry name" value="Histidine kinase-like ATPase, C-terminal domain"/>
    <property type="match status" value="1"/>
</dbReference>
<dbReference type="InterPro" id="IPR011047">
    <property type="entry name" value="Quinoprotein_ADH-like_sf"/>
</dbReference>
<name>A0A098C138_9BACT</name>
<dbReference type="PANTHER" id="PTHR43547:SF2">
    <property type="entry name" value="HYBRID SIGNAL TRANSDUCTION HISTIDINE KINASE C"/>
    <property type="match status" value="1"/>
</dbReference>
<proteinExistence type="predicted"/>
<dbReference type="InterPro" id="IPR018062">
    <property type="entry name" value="HTH_AraC-typ_CS"/>
</dbReference>
<dbReference type="Pfam" id="PF00512">
    <property type="entry name" value="HisKA"/>
    <property type="match status" value="1"/>
</dbReference>
<dbReference type="InterPro" id="IPR009057">
    <property type="entry name" value="Homeodomain-like_sf"/>
</dbReference>
<dbReference type="STRING" id="1562970.ING2E5B_1383"/>
<dbReference type="InterPro" id="IPR011110">
    <property type="entry name" value="Reg_prop"/>
</dbReference>
<dbReference type="SUPFAM" id="SSF52172">
    <property type="entry name" value="CheY-like"/>
    <property type="match status" value="1"/>
</dbReference>
<feature type="domain" description="HTH araC/xylS-type" evidence="10">
    <location>
        <begin position="1235"/>
        <end position="1334"/>
    </location>
</feature>
<dbReference type="GO" id="GO:0003700">
    <property type="term" value="F:DNA-binding transcription factor activity"/>
    <property type="evidence" value="ECO:0007669"/>
    <property type="project" value="InterPro"/>
</dbReference>
<dbReference type="Pfam" id="PF07494">
    <property type="entry name" value="Reg_prop"/>
    <property type="match status" value="6"/>
</dbReference>
<dbReference type="InterPro" id="IPR003661">
    <property type="entry name" value="HisK_dim/P_dom"/>
</dbReference>
<dbReference type="InterPro" id="IPR011006">
    <property type="entry name" value="CheY-like_superfamily"/>
</dbReference>
<accession>A0A098C138</accession>
<dbReference type="InterPro" id="IPR015943">
    <property type="entry name" value="WD40/YVTN_repeat-like_dom_sf"/>
</dbReference>
<dbReference type="InterPro" id="IPR020449">
    <property type="entry name" value="Tscrpt_reg_AraC-type_HTH"/>
</dbReference>
<dbReference type="PROSITE" id="PS00041">
    <property type="entry name" value="HTH_ARAC_FAMILY_1"/>
    <property type="match status" value="1"/>
</dbReference>
<evidence type="ECO:0000259" key="12">
    <source>
        <dbReference type="PROSITE" id="PS50110"/>
    </source>
</evidence>
<dbReference type="FunFam" id="1.10.10.60:FF:000284">
    <property type="entry name" value="Two-component system sensor histidine kinase/response regulator"/>
    <property type="match status" value="1"/>
</dbReference>
<dbReference type="PROSITE" id="PS01124">
    <property type="entry name" value="HTH_ARAC_FAMILY_2"/>
    <property type="match status" value="1"/>
</dbReference>
<dbReference type="Gene3D" id="3.40.50.2300">
    <property type="match status" value="1"/>
</dbReference>
<dbReference type="PRINTS" id="PR00032">
    <property type="entry name" value="HTHARAC"/>
</dbReference>
<feature type="signal peptide" evidence="9">
    <location>
        <begin position="1"/>
        <end position="22"/>
    </location>
</feature>
<dbReference type="InterPro" id="IPR005467">
    <property type="entry name" value="His_kinase_dom"/>
</dbReference>
<evidence type="ECO:0000256" key="3">
    <source>
        <dbReference type="ARBA" id="ARBA00022553"/>
    </source>
</evidence>
<dbReference type="EMBL" id="LN515532">
    <property type="protein sequence ID" value="CEA16131.1"/>
    <property type="molecule type" value="Genomic_DNA"/>
</dbReference>
<dbReference type="InterPro" id="IPR036890">
    <property type="entry name" value="HATPase_C_sf"/>
</dbReference>
<dbReference type="PROSITE" id="PS50110">
    <property type="entry name" value="RESPONSE_REGULATORY"/>
    <property type="match status" value="1"/>
</dbReference>
<keyword evidence="3 7" id="KW-0597">Phosphoprotein</keyword>
<dbReference type="Proteomes" id="UP000032417">
    <property type="component" value="Chromosome 1"/>
</dbReference>
<evidence type="ECO:0000256" key="5">
    <source>
        <dbReference type="ARBA" id="ARBA00023125"/>
    </source>
</evidence>
<dbReference type="Pfam" id="PF07495">
    <property type="entry name" value="Y_Y_Y"/>
    <property type="match status" value="1"/>
</dbReference>
<keyword evidence="13" id="KW-0808">Transferase</keyword>
<feature type="chain" id="PRO_5001933005" description="histidine kinase" evidence="9">
    <location>
        <begin position="23"/>
        <end position="1335"/>
    </location>
</feature>
<evidence type="ECO:0000256" key="1">
    <source>
        <dbReference type="ARBA" id="ARBA00000085"/>
    </source>
</evidence>
<dbReference type="HOGENOM" id="CLU_000445_28_1_10"/>
<dbReference type="InterPro" id="IPR018060">
    <property type="entry name" value="HTH_AraC"/>
</dbReference>
<dbReference type="CDD" id="cd00082">
    <property type="entry name" value="HisKA"/>
    <property type="match status" value="1"/>
</dbReference>
<dbReference type="InterPro" id="IPR003594">
    <property type="entry name" value="HATPase_dom"/>
</dbReference>
<keyword evidence="8" id="KW-1133">Transmembrane helix</keyword>
<dbReference type="GO" id="GO:0043565">
    <property type="term" value="F:sequence-specific DNA binding"/>
    <property type="evidence" value="ECO:0007669"/>
    <property type="project" value="InterPro"/>
</dbReference>
<protein>
    <recommendedName>
        <fullName evidence="2">histidine kinase</fullName>
        <ecNumber evidence="2">2.7.13.3</ecNumber>
    </recommendedName>
</protein>
<dbReference type="Gene3D" id="1.10.287.130">
    <property type="match status" value="1"/>
</dbReference>
<evidence type="ECO:0000256" key="2">
    <source>
        <dbReference type="ARBA" id="ARBA00012438"/>
    </source>
</evidence>
<gene>
    <name evidence="13" type="ORF">ING2E5B_1383</name>
</gene>
<dbReference type="OrthoDB" id="9797097at2"/>
<dbReference type="Pfam" id="PF00072">
    <property type="entry name" value="Response_reg"/>
    <property type="match status" value="1"/>
</dbReference>
<feature type="domain" description="Response regulatory" evidence="12">
    <location>
        <begin position="1088"/>
        <end position="1203"/>
    </location>
</feature>
<dbReference type="PATRIC" id="fig|1562970.3.peg.1369"/>
<dbReference type="FunFam" id="1.10.287.130:FF:000045">
    <property type="entry name" value="Two-component system sensor histidine kinase/response regulator"/>
    <property type="match status" value="1"/>
</dbReference>
<comment type="catalytic activity">
    <reaction evidence="1">
        <text>ATP + protein L-histidine = ADP + protein N-phospho-L-histidine.</text>
        <dbReference type="EC" id="2.7.13.3"/>
    </reaction>
</comment>
<evidence type="ECO:0000256" key="4">
    <source>
        <dbReference type="ARBA" id="ARBA00023015"/>
    </source>
</evidence>
<dbReference type="SUPFAM" id="SSF63829">
    <property type="entry name" value="Calcium-dependent phosphotriesterase"/>
    <property type="match status" value="1"/>
</dbReference>
<dbReference type="InterPro" id="IPR036097">
    <property type="entry name" value="HisK_dim/P_sf"/>
</dbReference>
<dbReference type="Pfam" id="PF12833">
    <property type="entry name" value="HTH_18"/>
    <property type="match status" value="1"/>
</dbReference>
<dbReference type="SUPFAM" id="SSF47384">
    <property type="entry name" value="Homodimeric domain of signal transducing histidine kinase"/>
    <property type="match status" value="1"/>
</dbReference>
<dbReference type="Gene3D" id="1.10.10.60">
    <property type="entry name" value="Homeodomain-like"/>
    <property type="match status" value="2"/>
</dbReference>
<keyword evidence="8" id="KW-0472">Membrane</keyword>
<dbReference type="Gene3D" id="2.60.40.10">
    <property type="entry name" value="Immunoglobulins"/>
    <property type="match status" value="1"/>
</dbReference>
<dbReference type="InterPro" id="IPR013783">
    <property type="entry name" value="Ig-like_fold"/>
</dbReference>
<keyword evidence="4" id="KW-0805">Transcription regulation</keyword>
<feature type="transmembrane region" description="Helical" evidence="8">
    <location>
        <begin position="784"/>
        <end position="809"/>
    </location>
</feature>
<evidence type="ECO:0000256" key="8">
    <source>
        <dbReference type="SAM" id="Phobius"/>
    </source>
</evidence>
<dbReference type="Gene3D" id="2.130.10.10">
    <property type="entry name" value="YVTN repeat-like/Quinoprotein amine dehydrogenase"/>
    <property type="match status" value="2"/>
</dbReference>
<keyword evidence="6" id="KW-0804">Transcription</keyword>
<evidence type="ECO:0000256" key="6">
    <source>
        <dbReference type="ARBA" id="ARBA00023163"/>
    </source>
</evidence>
<organism evidence="13 14">
    <name type="scientific">Fermentimonas caenicola</name>
    <dbReference type="NCBI Taxonomy" id="1562970"/>
    <lineage>
        <taxon>Bacteria</taxon>
        <taxon>Pseudomonadati</taxon>
        <taxon>Bacteroidota</taxon>
        <taxon>Bacteroidia</taxon>
        <taxon>Bacteroidales</taxon>
        <taxon>Dysgonomonadaceae</taxon>
        <taxon>Fermentimonas</taxon>
    </lineage>
</organism>
<dbReference type="Pfam" id="PF02518">
    <property type="entry name" value="HATPase_c"/>
    <property type="match status" value="1"/>
</dbReference>
<evidence type="ECO:0000313" key="14">
    <source>
        <dbReference type="Proteomes" id="UP000032417"/>
    </source>
</evidence>
<feature type="domain" description="Histidine kinase" evidence="11">
    <location>
        <begin position="842"/>
        <end position="1058"/>
    </location>
</feature>
<dbReference type="SMART" id="SM00388">
    <property type="entry name" value="HisKA"/>
    <property type="match status" value="1"/>
</dbReference>
<dbReference type="SUPFAM" id="SSF55874">
    <property type="entry name" value="ATPase domain of HSP90 chaperone/DNA topoisomerase II/histidine kinase"/>
    <property type="match status" value="1"/>
</dbReference>
<feature type="modified residue" description="4-aspartylphosphate" evidence="7">
    <location>
        <position position="1136"/>
    </location>
</feature>
<dbReference type="SUPFAM" id="SSF50998">
    <property type="entry name" value="Quinoprotein alcohol dehydrogenase-like"/>
    <property type="match status" value="1"/>
</dbReference>
<dbReference type="GO" id="GO:0000155">
    <property type="term" value="F:phosphorelay sensor kinase activity"/>
    <property type="evidence" value="ECO:0007669"/>
    <property type="project" value="InterPro"/>
</dbReference>
<dbReference type="SMART" id="SM00448">
    <property type="entry name" value="REC"/>
    <property type="match status" value="1"/>
</dbReference>
<dbReference type="PANTHER" id="PTHR43547">
    <property type="entry name" value="TWO-COMPONENT HISTIDINE KINASE"/>
    <property type="match status" value="1"/>
</dbReference>
<evidence type="ECO:0000256" key="7">
    <source>
        <dbReference type="PROSITE-ProRule" id="PRU00169"/>
    </source>
</evidence>
<dbReference type="PROSITE" id="PS50109">
    <property type="entry name" value="HIS_KIN"/>
    <property type="match status" value="1"/>
</dbReference>
<dbReference type="SMART" id="SM00342">
    <property type="entry name" value="HTH_ARAC"/>
    <property type="match status" value="1"/>
</dbReference>
<dbReference type="SUPFAM" id="SSF46689">
    <property type="entry name" value="Homeodomain-like"/>
    <property type="match status" value="1"/>
</dbReference>
<evidence type="ECO:0000313" key="13">
    <source>
        <dbReference type="EMBL" id="CEA16131.1"/>
    </source>
</evidence>
<reference evidence="13 14" key="1">
    <citation type="submission" date="2014-08" db="EMBL/GenBank/DDBJ databases">
        <authorList>
            <person name="Wibberg D."/>
        </authorList>
    </citation>
    <scope>NUCLEOTIDE SEQUENCE [LARGE SCALE GENOMIC DNA]</scope>
    <source>
        <strain evidence="14">ING2-E5B</strain>
    </source>
</reference>
<evidence type="ECO:0000259" key="10">
    <source>
        <dbReference type="PROSITE" id="PS01124"/>
    </source>
</evidence>
<evidence type="ECO:0000259" key="11">
    <source>
        <dbReference type="PROSITE" id="PS50109"/>
    </source>
</evidence>
<dbReference type="KEGG" id="pbt:ING2E5B_1383"/>
<keyword evidence="9" id="KW-0732">Signal</keyword>
<keyword evidence="13" id="KW-0418">Kinase</keyword>
<dbReference type="EC" id="2.7.13.3" evidence="2"/>
<keyword evidence="14" id="KW-1185">Reference proteome</keyword>
<dbReference type="SMART" id="SM00387">
    <property type="entry name" value="HATPase_c"/>
    <property type="match status" value="1"/>
</dbReference>
<keyword evidence="5" id="KW-0238">DNA-binding</keyword>
<evidence type="ECO:0000256" key="9">
    <source>
        <dbReference type="SAM" id="SignalP"/>
    </source>
</evidence>
<dbReference type="InterPro" id="IPR001789">
    <property type="entry name" value="Sig_transdc_resp-reg_receiver"/>
</dbReference>
<sequence>MTKLIQLFFIVLFFATSSSSLASGANAGYSFKHYNTDNGLSQNTVRTIMQDNMGFMWFGTKDGLNRFDGTTFKLFKFSPDGELSDNVFHRIIQDKNNNIWVSTENGVYIYDVVKEVFHVFDKKTADNLTVNGVVTDMVIDDSGDIWMSVESKGIFYYNIEKDYLKFYSIPIVEDGLKMVSLYPSKDKGVWVFRYSSIILHIDKINEDISEFNLEDDPELLLETGEVLDVYSDLNNILLLATSQKGLVAINTVNKTHKILLDKDANEQPLFVRTIERVDPNTLWIGTESGIFILSTSSNNITNLRHNPAIPNSLSDNAIYSIYKDRDGGVWVGSYFGGVDYYSNINNNFELFYPVLNEQSLKGKRVREFCNAPDGNIWIGTEDGGLNLFNPRNNSFLPLPQPLRTLYNNIHTLFQDGNYLWISTYSKGLNRYNTVTGELVTYTNTDDPHSINHNSTFAICKDRQGLLWVGTLSGVNIYDKEKDQFNRVEEVKGVSIQDIFEDSSGFIWISTFLDGIYRYDPSNDTWKVFQHDSADKGSLPYNKPTSMFEDSKRRLWVTTQGGGFGLFDYDTETFTTYNASNGLNNDVVYQIQEDVEGKLWLSTNQGLVRFDPEKEFFVSFTVDNGLKSNQFNYKSSFKDSSDNIYFGSLDGFIRFNPARLLSTNIKSESLFTDIFVNNRRLSPSAQNSILKQSIMFTDEIQLPHNQNSVSFQYAILDYSGLSRNNTYYKLEGFDEDWIKSTEGQQLIYSNLKPGKYKLLLGSGGYGNDEPITTNKTLSIVIKPPYWLTGWAYLFYSLIILGGLFLLVRYLNHREKLKRKEEMRDFEQLKERELYRSKINFFTNVAHEIRTPLTLIKAPLDHVLMKESFSDNMRDNLHIMQKNTDRLLDLTNQLLDFRKTESDSYLLSLEPQNVTQLIKESQLRFTPFAKQKGIEFEFYLPDTDMLVQIDKDAFLKILSNLLNNAIKYCESYVRVNAYIQDKDQQFHLFTENDGELIPQEYEEEVFKPFVQFAADEVKNGSGTGIGLALASSLSQLHNGSLRLENDSLVNRFHLILPVGDIRQEEKVIEKVDYNELFVSNNGGELNRKTTVLLVDDDIELLQFESKFLSEYYNVLIAENGKEALEVLKKSNVNIVVSDVMMPEMDGLEFMERVKSDIEFSHIPVILLTAKVTNQSKVQGYELGADAYLDKPFSVDVLLARIENLLQGREKLRESFFNNPFTGAATVALTKSDEEFIKKLNTLVQDNLAESDFNVENMAEHFNMSRASFYRKVKGVLDLTPNEYLRVERLKKAAYLLREEDYKVNEVCYMVGFNSPSYFTKCFQQQFGILPKEFQEQR</sequence>